<evidence type="ECO:0000259" key="1">
    <source>
        <dbReference type="Pfam" id="PF03161"/>
    </source>
</evidence>
<dbReference type="EMBL" id="KT625417">
    <property type="protein sequence ID" value="ALO63255.1"/>
    <property type="molecule type" value="Genomic_DNA"/>
</dbReference>
<gene>
    <name evidence="3" type="primary">orf218</name>
</gene>
<keyword evidence="2" id="KW-0378">Hydrolase</keyword>
<feature type="domain" description="Homing endonuclease LAGLIDADG" evidence="1">
    <location>
        <begin position="10"/>
        <end position="192"/>
    </location>
</feature>
<reference evidence="3" key="2">
    <citation type="journal article" date="2015" name="BMC Evol. Biol.">
        <title>Chloroplast phylogenomic analysis of chlorophyte green algae identifies a novel lineage sister to the Sphaeropleales (Chlorophyceae).</title>
        <authorList>
            <person name="Lemieux C."/>
            <person name="Vincent A.T."/>
            <person name="Labarre A."/>
            <person name="Otis C."/>
            <person name="Turmel M."/>
        </authorList>
    </citation>
    <scope>NUCLEOTIDE SEQUENCE</scope>
</reference>
<keyword evidence="2" id="KW-0934">Plastid</keyword>
<name>Q53X18_CHLAP</name>
<dbReference type="SMR" id="Q53X18"/>
<keyword evidence="2" id="KW-0540">Nuclease</keyword>
<dbReference type="AlphaFoldDB" id="Q53X18"/>
<dbReference type="Gene3D" id="3.10.28.10">
    <property type="entry name" value="Homing endonucleases"/>
    <property type="match status" value="2"/>
</dbReference>
<keyword evidence="2" id="KW-0150">Chloroplast</keyword>
<evidence type="ECO:0000313" key="3">
    <source>
        <dbReference type="EMBL" id="ALO63244.1"/>
    </source>
</evidence>
<evidence type="ECO:0000313" key="2">
    <source>
        <dbReference type="EMBL" id="AAL34359.1"/>
    </source>
</evidence>
<dbReference type="Pfam" id="PF03161">
    <property type="entry name" value="LAGLIDADG_2"/>
    <property type="match status" value="1"/>
</dbReference>
<sequence length="218" mass="25133">MSLTQQQKDLIFGSLLGDGNLQTGSVGRTWRYRALHKSEHQTYLFHKYEILKPLCGENTLPTESIVFDERTNKEVKRWFFNTLTNPSLKFFADMFYTYDQNTQKWVKDVPVKVQTFLTPQALAYFYIDDGALKWLNKSNAMQICTESFSQGGTIRIQKALKTLYNIDTTLTKKTLQDGRIGYRIAIPEASSGAFREVIKPFLVDCMRYKVSDGNKGHL</sequence>
<keyword evidence="2" id="KW-0255">Endonuclease</keyword>
<dbReference type="SUPFAM" id="SSF55608">
    <property type="entry name" value="Homing endonucleases"/>
    <property type="match status" value="1"/>
</dbReference>
<protein>
    <submittedName>
        <fullName evidence="3">LAGLIDADG homing endonuclease I-ChuI</fullName>
    </submittedName>
    <submittedName>
        <fullName evidence="2">Site-specific DNA endonuclease I-ChuI</fullName>
    </submittedName>
</protein>
<reference evidence="2" key="1">
    <citation type="journal article" date="2006" name="BMC Biol.">
        <title>The complete chloroplast DNA sequence of the green alga Oltmannsiellopsis viridis reveals a distinctive quadripartite architecture in the chloroplast genome of early diverging ulvophytes.</title>
        <authorList>
            <person name="Pombert J.F."/>
            <person name="Lemieux C."/>
            <person name="Turmel M."/>
        </authorList>
    </citation>
    <scope>NUCLEOTIDE SEQUENCE</scope>
</reference>
<dbReference type="EMBL" id="L42989">
    <property type="protein sequence ID" value="AAL34359.1"/>
    <property type="molecule type" value="Genomic_DNA"/>
</dbReference>
<dbReference type="InterPro" id="IPR027434">
    <property type="entry name" value="Homing_endonucl"/>
</dbReference>
<accession>Q53X18</accession>
<dbReference type="InterPro" id="IPR004860">
    <property type="entry name" value="LAGLIDADG_dom"/>
</dbReference>
<organism evidence="2">
    <name type="scientific">Chlamydomonas applanata</name>
    <name type="common">Chlamydomonas humicola</name>
    <dbReference type="NCBI Taxonomy" id="35704"/>
    <lineage>
        <taxon>Eukaryota</taxon>
        <taxon>Viridiplantae</taxon>
        <taxon>Chlorophyta</taxon>
        <taxon>core chlorophytes</taxon>
        <taxon>Chlorophyceae</taxon>
        <taxon>CS clade</taxon>
        <taxon>Chlamydomonadales</taxon>
        <taxon>Chlamydomonadaceae</taxon>
        <taxon>Chlamydomonas</taxon>
    </lineage>
</organism>
<proteinExistence type="predicted"/>
<dbReference type="EMBL" id="KT625417">
    <property type="protein sequence ID" value="ALO63244.1"/>
    <property type="molecule type" value="Genomic_DNA"/>
</dbReference>
<dbReference type="GO" id="GO:0004519">
    <property type="term" value="F:endonuclease activity"/>
    <property type="evidence" value="ECO:0007669"/>
    <property type="project" value="UniProtKB-KW"/>
</dbReference>
<geneLocation type="chloroplast" evidence="2"/>